<accession>A0A4R6YCJ8</accession>
<feature type="domain" description="HTH araC/xylS-type" evidence="5">
    <location>
        <begin position="212"/>
        <end position="310"/>
    </location>
</feature>
<evidence type="ECO:0000256" key="3">
    <source>
        <dbReference type="ARBA" id="ARBA00023163"/>
    </source>
</evidence>
<dbReference type="GO" id="GO:0043565">
    <property type="term" value="F:sequence-specific DNA binding"/>
    <property type="evidence" value="ECO:0007669"/>
    <property type="project" value="InterPro"/>
</dbReference>
<dbReference type="InterPro" id="IPR052158">
    <property type="entry name" value="INH-QAR"/>
</dbReference>
<dbReference type="InterPro" id="IPR029062">
    <property type="entry name" value="Class_I_gatase-like"/>
</dbReference>
<reference evidence="6 7" key="1">
    <citation type="submission" date="2019-03" db="EMBL/GenBank/DDBJ databases">
        <title>Genomic Encyclopedia of Type Strains, Phase IV (KMG-IV): sequencing the most valuable type-strain genomes for metagenomic binning, comparative biology and taxonomic classification.</title>
        <authorList>
            <person name="Goeker M."/>
        </authorList>
    </citation>
    <scope>NUCLEOTIDE SEQUENCE [LARGE SCALE GENOMIC DNA]</scope>
    <source>
        <strain evidence="6 7">DSM 11603</strain>
    </source>
</reference>
<gene>
    <name evidence="6" type="ORF">DES43_12114</name>
</gene>
<sequence>MRVGYLLVPSFALLPYAAAIEPLRAANIVARQELFTWVHLTPDGQPIKASNGVTIVPEFRVGETYDLDVVMVCAGSGVENFHHAPTFAWLRTLARQGVVLGGISGGAYVLARAGLLDGYRCTIHWDHIAGIVEEFSDLDITGKLFEVDRDRFTCSGGISPLDLLHYLMKTWHDPHLAATMSDWFLHTSVRPGDAPQRMDIVQRTGIRHGKLLKVISTMEQRLEEPASRRELARMAGLSVRQLERLFQSHANTTLASYYLKLRLERSRNLLQQTTMSVLEVALSCGFTSASHFSRAYRSHFGHPPTQERTRDRSSTATL</sequence>
<evidence type="ECO:0000256" key="2">
    <source>
        <dbReference type="ARBA" id="ARBA00023125"/>
    </source>
</evidence>
<protein>
    <submittedName>
        <fullName evidence="6">AraC family transcriptional regulator with amidase-like domain</fullName>
    </submittedName>
</protein>
<organism evidence="6 7">
    <name type="scientific">Aquamicrobium defluvii</name>
    <dbReference type="NCBI Taxonomy" id="69279"/>
    <lineage>
        <taxon>Bacteria</taxon>
        <taxon>Pseudomonadati</taxon>
        <taxon>Pseudomonadota</taxon>
        <taxon>Alphaproteobacteria</taxon>
        <taxon>Hyphomicrobiales</taxon>
        <taxon>Phyllobacteriaceae</taxon>
        <taxon>Aquamicrobium</taxon>
    </lineage>
</organism>
<dbReference type="SUPFAM" id="SSF46689">
    <property type="entry name" value="Homeodomain-like"/>
    <property type="match status" value="2"/>
</dbReference>
<dbReference type="EMBL" id="SNZF01000021">
    <property type="protein sequence ID" value="TDR33527.1"/>
    <property type="molecule type" value="Genomic_DNA"/>
</dbReference>
<dbReference type="InterPro" id="IPR002818">
    <property type="entry name" value="DJ-1/PfpI"/>
</dbReference>
<dbReference type="PROSITE" id="PS00041">
    <property type="entry name" value="HTH_ARAC_FAMILY_1"/>
    <property type="match status" value="1"/>
</dbReference>
<dbReference type="PROSITE" id="PS01124">
    <property type="entry name" value="HTH_ARAC_FAMILY_2"/>
    <property type="match status" value="1"/>
</dbReference>
<dbReference type="InterPro" id="IPR018062">
    <property type="entry name" value="HTH_AraC-typ_CS"/>
</dbReference>
<dbReference type="InterPro" id="IPR018060">
    <property type="entry name" value="HTH_AraC"/>
</dbReference>
<feature type="compositionally biased region" description="Basic and acidic residues" evidence="4">
    <location>
        <begin position="305"/>
        <end position="318"/>
    </location>
</feature>
<evidence type="ECO:0000256" key="1">
    <source>
        <dbReference type="ARBA" id="ARBA00023015"/>
    </source>
</evidence>
<dbReference type="SUPFAM" id="SSF52317">
    <property type="entry name" value="Class I glutamine amidotransferase-like"/>
    <property type="match status" value="1"/>
</dbReference>
<evidence type="ECO:0000259" key="5">
    <source>
        <dbReference type="PROSITE" id="PS01124"/>
    </source>
</evidence>
<dbReference type="Pfam" id="PF12833">
    <property type="entry name" value="HTH_18"/>
    <property type="match status" value="1"/>
</dbReference>
<proteinExistence type="predicted"/>
<keyword evidence="7" id="KW-1185">Reference proteome</keyword>
<keyword evidence="3" id="KW-0804">Transcription</keyword>
<dbReference type="SMART" id="SM00342">
    <property type="entry name" value="HTH_ARAC"/>
    <property type="match status" value="1"/>
</dbReference>
<dbReference type="PRINTS" id="PR00032">
    <property type="entry name" value="HTHARAC"/>
</dbReference>
<dbReference type="CDD" id="cd03136">
    <property type="entry name" value="GATase1_AraC_ArgR_like"/>
    <property type="match status" value="1"/>
</dbReference>
<keyword evidence="1" id="KW-0805">Transcription regulation</keyword>
<dbReference type="PANTHER" id="PTHR43130">
    <property type="entry name" value="ARAC-FAMILY TRANSCRIPTIONAL REGULATOR"/>
    <property type="match status" value="1"/>
</dbReference>
<keyword evidence="2" id="KW-0238">DNA-binding</keyword>
<name>A0A4R6YCJ8_9HYPH</name>
<dbReference type="AlphaFoldDB" id="A0A4R6YCJ8"/>
<dbReference type="PANTHER" id="PTHR43130:SF3">
    <property type="entry name" value="HTH-TYPE TRANSCRIPTIONAL REGULATOR RV1931C"/>
    <property type="match status" value="1"/>
</dbReference>
<evidence type="ECO:0000313" key="7">
    <source>
        <dbReference type="Proteomes" id="UP000294958"/>
    </source>
</evidence>
<dbReference type="InterPro" id="IPR020449">
    <property type="entry name" value="Tscrpt_reg_AraC-type_HTH"/>
</dbReference>
<comment type="caution">
    <text evidence="6">The sequence shown here is derived from an EMBL/GenBank/DDBJ whole genome shotgun (WGS) entry which is preliminary data.</text>
</comment>
<evidence type="ECO:0000256" key="4">
    <source>
        <dbReference type="SAM" id="MobiDB-lite"/>
    </source>
</evidence>
<dbReference type="Gene3D" id="1.10.10.60">
    <property type="entry name" value="Homeodomain-like"/>
    <property type="match status" value="1"/>
</dbReference>
<dbReference type="Pfam" id="PF01965">
    <property type="entry name" value="DJ-1_PfpI"/>
    <property type="match status" value="1"/>
</dbReference>
<dbReference type="Proteomes" id="UP000294958">
    <property type="component" value="Unassembled WGS sequence"/>
</dbReference>
<feature type="region of interest" description="Disordered" evidence="4">
    <location>
        <begin position="297"/>
        <end position="318"/>
    </location>
</feature>
<dbReference type="Gene3D" id="3.40.50.880">
    <property type="match status" value="1"/>
</dbReference>
<dbReference type="OrthoDB" id="9793400at2"/>
<evidence type="ECO:0000313" key="6">
    <source>
        <dbReference type="EMBL" id="TDR33527.1"/>
    </source>
</evidence>
<dbReference type="RefSeq" id="WP_035025097.1">
    <property type="nucleotide sequence ID" value="NZ_KK073881.1"/>
</dbReference>
<dbReference type="GO" id="GO:0003700">
    <property type="term" value="F:DNA-binding transcription factor activity"/>
    <property type="evidence" value="ECO:0007669"/>
    <property type="project" value="InterPro"/>
</dbReference>
<dbReference type="InterPro" id="IPR009057">
    <property type="entry name" value="Homeodomain-like_sf"/>
</dbReference>